<evidence type="ECO:0000313" key="4">
    <source>
        <dbReference type="Proteomes" id="UP001519863"/>
    </source>
</evidence>
<dbReference type="InterPro" id="IPR015943">
    <property type="entry name" value="WD40/YVTN_repeat-like_dom_sf"/>
</dbReference>
<name>A0ABS7BD00_9ACTN</name>
<dbReference type="Proteomes" id="UP001519863">
    <property type="component" value="Unassembled WGS sequence"/>
</dbReference>
<dbReference type="SMART" id="SM00564">
    <property type="entry name" value="PQQ"/>
    <property type="match status" value="3"/>
</dbReference>
<evidence type="ECO:0000313" key="3">
    <source>
        <dbReference type="EMBL" id="MBW6438928.1"/>
    </source>
</evidence>
<dbReference type="InterPro" id="IPR011047">
    <property type="entry name" value="Quinoprotein_ADH-like_sf"/>
</dbReference>
<dbReference type="Gene3D" id="2.130.10.10">
    <property type="entry name" value="YVTN repeat-like/Quinoprotein amine dehydrogenase"/>
    <property type="match status" value="1"/>
</dbReference>
<dbReference type="SUPFAM" id="SSF50998">
    <property type="entry name" value="Quinoprotein alcohol dehydrogenase-like"/>
    <property type="match status" value="2"/>
</dbReference>
<gene>
    <name evidence="3" type="ORF">KZ829_34880</name>
</gene>
<proteinExistence type="predicted"/>
<dbReference type="PANTHER" id="PTHR34512">
    <property type="entry name" value="CELL SURFACE PROTEIN"/>
    <property type="match status" value="1"/>
</dbReference>
<dbReference type="InterPro" id="IPR018391">
    <property type="entry name" value="PQQ_b-propeller_rpt"/>
</dbReference>
<evidence type="ECO:0000256" key="1">
    <source>
        <dbReference type="SAM" id="MobiDB-lite"/>
    </source>
</evidence>
<dbReference type="InterPro" id="IPR002372">
    <property type="entry name" value="PQQ_rpt_dom"/>
</dbReference>
<feature type="region of interest" description="Disordered" evidence="1">
    <location>
        <begin position="1"/>
        <end position="24"/>
    </location>
</feature>
<dbReference type="Pfam" id="PF13360">
    <property type="entry name" value="PQQ_2"/>
    <property type="match status" value="1"/>
</dbReference>
<keyword evidence="4" id="KW-1185">Reference proteome</keyword>
<organism evidence="3 4">
    <name type="scientific">Actinoplanes hulinensis</name>
    <dbReference type="NCBI Taxonomy" id="1144547"/>
    <lineage>
        <taxon>Bacteria</taxon>
        <taxon>Bacillati</taxon>
        <taxon>Actinomycetota</taxon>
        <taxon>Actinomycetes</taxon>
        <taxon>Micromonosporales</taxon>
        <taxon>Micromonosporaceae</taxon>
        <taxon>Actinoplanes</taxon>
    </lineage>
</organism>
<protein>
    <submittedName>
        <fullName evidence="3">PQQ-like beta-propeller repeat protein</fullName>
    </submittedName>
</protein>
<dbReference type="PANTHER" id="PTHR34512:SF30">
    <property type="entry name" value="OUTER MEMBRANE PROTEIN ASSEMBLY FACTOR BAMB"/>
    <property type="match status" value="1"/>
</dbReference>
<accession>A0ABS7BD00</accession>
<dbReference type="RefSeq" id="WP_220148112.1">
    <property type="nucleotide sequence ID" value="NZ_JAHXZI010000023.1"/>
</dbReference>
<feature type="domain" description="Pyrrolo-quinoline quinone repeat" evidence="2">
    <location>
        <begin position="147"/>
        <end position="299"/>
    </location>
</feature>
<reference evidence="3 4" key="1">
    <citation type="journal article" date="2013" name="Antonie Van Leeuwenhoek">
        <title>Actinoplanes hulinensis sp. nov., a novel actinomycete isolated from soybean root (Glycine max (L.) Merr).</title>
        <authorList>
            <person name="Shen Y."/>
            <person name="Liu C."/>
            <person name="Wang X."/>
            <person name="Zhao J."/>
            <person name="Jia F."/>
            <person name="Zhang Y."/>
            <person name="Wang L."/>
            <person name="Yang D."/>
            <person name="Xiang W."/>
        </authorList>
    </citation>
    <scope>NUCLEOTIDE SEQUENCE [LARGE SCALE GENOMIC DNA]</scope>
    <source>
        <strain evidence="3 4">NEAU-M9</strain>
    </source>
</reference>
<sequence>MTVIELGDVSRIPAEPPEPEPAPEFRRGTVRRLVLTGLTLLCAALLSASVPPGPAGFRRLWSVPFGQADTMAIRGDLAYVHRAHADGARLTAYDVATGEVRWTRLTGTQVSWLSGGQNEEVLLIPGDEQTAEVEFEDGSRGVEVFGGTVTALDPVTGERLWKHPGFQEWADTKGTILLYEHDRDGLTVVRVVRARSGELLWERRLEEAQTAMLQVDGSTPAHVVLAAPDGRMTVLRYSDGATVVSRRVPWVPLQPSTGRGSSLSTATGMVLVSDNLAQHHAKVTAYRVGTLEKLWEREADESPYVQDCGLVLCLGDGTNVIALDPATGAERWRRPGQVNMGVLPGGDRMLVSGSAEDSQQTILSSVDGRELGTGGRGHVLHHNQEENSMLLSRALPPDYNRAVLRRLDLVTGRSVVLGIIPISRDGFCDGDGRYIGCRDGNDITFTAVG</sequence>
<dbReference type="Gene3D" id="2.40.10.480">
    <property type="match status" value="1"/>
</dbReference>
<dbReference type="EMBL" id="JAHXZI010000023">
    <property type="protein sequence ID" value="MBW6438928.1"/>
    <property type="molecule type" value="Genomic_DNA"/>
</dbReference>
<evidence type="ECO:0000259" key="2">
    <source>
        <dbReference type="Pfam" id="PF13360"/>
    </source>
</evidence>
<comment type="caution">
    <text evidence="3">The sequence shown here is derived from an EMBL/GenBank/DDBJ whole genome shotgun (WGS) entry which is preliminary data.</text>
</comment>